<evidence type="ECO:0000313" key="2">
    <source>
        <dbReference type="Proteomes" id="UP000612349"/>
    </source>
</evidence>
<comment type="caution">
    <text evidence="1">The sequence shown here is derived from an EMBL/GenBank/DDBJ whole genome shotgun (WGS) entry which is preliminary data.</text>
</comment>
<sequence length="91" mass="10012">MIYGEKATYACKNPSCGKNFVARTAERKQGKASFCSRSCASIYNKQFGGTAREIDTTGRPCPCCAPGARTERMFHTCPRCNGRRTVHRIAA</sequence>
<dbReference type="RefSeq" id="WP_066777021.1">
    <property type="nucleotide sequence ID" value="NZ_BMIP01000005.1"/>
</dbReference>
<dbReference type="AlphaFoldDB" id="A0A917DWV7"/>
<dbReference type="EMBL" id="BMIP01000005">
    <property type="protein sequence ID" value="GGD74119.1"/>
    <property type="molecule type" value="Genomic_DNA"/>
</dbReference>
<dbReference type="Proteomes" id="UP000612349">
    <property type="component" value="Unassembled WGS sequence"/>
</dbReference>
<gene>
    <name evidence="1" type="ORF">GCM10010990_24700</name>
</gene>
<name>A0A917DWV7_9SPHN</name>
<accession>A0A917DWV7</accession>
<evidence type="ECO:0000313" key="1">
    <source>
        <dbReference type="EMBL" id="GGD74119.1"/>
    </source>
</evidence>
<reference evidence="1" key="1">
    <citation type="journal article" date="2014" name="Int. J. Syst. Evol. Microbiol.">
        <title>Complete genome sequence of Corynebacterium casei LMG S-19264T (=DSM 44701T), isolated from a smear-ripened cheese.</title>
        <authorList>
            <consortium name="US DOE Joint Genome Institute (JGI-PGF)"/>
            <person name="Walter F."/>
            <person name="Albersmeier A."/>
            <person name="Kalinowski J."/>
            <person name="Ruckert C."/>
        </authorList>
    </citation>
    <scope>NUCLEOTIDE SEQUENCE</scope>
    <source>
        <strain evidence="1">CGMCC 1.15360</strain>
    </source>
</reference>
<keyword evidence="2" id="KW-1185">Reference proteome</keyword>
<protein>
    <submittedName>
        <fullName evidence="1">Uncharacterized protein</fullName>
    </submittedName>
</protein>
<reference evidence="1" key="2">
    <citation type="submission" date="2020-09" db="EMBL/GenBank/DDBJ databases">
        <authorList>
            <person name="Sun Q."/>
            <person name="Zhou Y."/>
        </authorList>
    </citation>
    <scope>NUCLEOTIDE SEQUENCE</scope>
    <source>
        <strain evidence="1">CGMCC 1.15360</strain>
    </source>
</reference>
<proteinExistence type="predicted"/>
<organism evidence="1 2">
    <name type="scientific">Croceicoccus mobilis</name>
    <dbReference type="NCBI Taxonomy" id="1703339"/>
    <lineage>
        <taxon>Bacteria</taxon>
        <taxon>Pseudomonadati</taxon>
        <taxon>Pseudomonadota</taxon>
        <taxon>Alphaproteobacteria</taxon>
        <taxon>Sphingomonadales</taxon>
        <taxon>Erythrobacteraceae</taxon>
        <taxon>Croceicoccus</taxon>
    </lineage>
</organism>